<proteinExistence type="predicted"/>
<protein>
    <submittedName>
        <fullName evidence="1">NAD(P)-binding protein</fullName>
    </submittedName>
</protein>
<dbReference type="Proteomes" id="UP001497700">
    <property type="component" value="Unassembled WGS sequence"/>
</dbReference>
<name>A0ACB9ZCK9_9PEZI</name>
<accession>A0ACB9ZCK9</accession>
<sequence length="297" mass="31439">MDTSGLFRVDDMVAVVTGGGSGIGFSMAKGLAGAGAKKVYILGRRQDVLESAARAHPSIVPVQCNIADKASLQSAVDFVTKDIGYVNLLIANSGIYGPTNTWNPEASIKDLRKNLFEDVSMEDFTHAFHVNVTGTFFSIVAFLELLDEGNKQAVKGGFGAPTQQGSDVPSIQSQVIITSSISGFSRQFYSAPAYAGSKSALLHLTKHTSTSLRSHGIRVNALAPGLYPSELAATLIGDRDPSKEDFKDPRFIPARKFGGDDEMAGSVLYLASKAGSFCNGFILVNDGGKLSTMPAAY</sequence>
<gene>
    <name evidence="1" type="ORF">F4820DRAFT_87658</name>
</gene>
<evidence type="ECO:0000313" key="1">
    <source>
        <dbReference type="EMBL" id="KAI4868753.1"/>
    </source>
</evidence>
<comment type="caution">
    <text evidence="1">The sequence shown here is derived from an EMBL/GenBank/DDBJ whole genome shotgun (WGS) entry which is preliminary data.</text>
</comment>
<evidence type="ECO:0000313" key="2">
    <source>
        <dbReference type="Proteomes" id="UP001497700"/>
    </source>
</evidence>
<keyword evidence="2" id="KW-1185">Reference proteome</keyword>
<reference evidence="1 2" key="1">
    <citation type="journal article" date="2022" name="New Phytol.">
        <title>Ecological generalism drives hyperdiversity of secondary metabolite gene clusters in xylarialean endophytes.</title>
        <authorList>
            <person name="Franco M.E.E."/>
            <person name="Wisecaver J.H."/>
            <person name="Arnold A.E."/>
            <person name="Ju Y.M."/>
            <person name="Slot J.C."/>
            <person name="Ahrendt S."/>
            <person name="Moore L.P."/>
            <person name="Eastman K.E."/>
            <person name="Scott K."/>
            <person name="Konkel Z."/>
            <person name="Mondo S.J."/>
            <person name="Kuo A."/>
            <person name="Hayes R.D."/>
            <person name="Haridas S."/>
            <person name="Andreopoulos B."/>
            <person name="Riley R."/>
            <person name="LaButti K."/>
            <person name="Pangilinan J."/>
            <person name="Lipzen A."/>
            <person name="Amirebrahimi M."/>
            <person name="Yan J."/>
            <person name="Adam C."/>
            <person name="Keymanesh K."/>
            <person name="Ng V."/>
            <person name="Louie K."/>
            <person name="Northen T."/>
            <person name="Drula E."/>
            <person name="Henrissat B."/>
            <person name="Hsieh H.M."/>
            <person name="Youens-Clark K."/>
            <person name="Lutzoni F."/>
            <person name="Miadlikowska J."/>
            <person name="Eastwood D.C."/>
            <person name="Hamelin R.C."/>
            <person name="Grigoriev I.V."/>
            <person name="U'Ren J.M."/>
        </authorList>
    </citation>
    <scope>NUCLEOTIDE SEQUENCE [LARGE SCALE GENOMIC DNA]</scope>
    <source>
        <strain evidence="1 2">CBS 119005</strain>
    </source>
</reference>
<dbReference type="EMBL" id="MU393435">
    <property type="protein sequence ID" value="KAI4868753.1"/>
    <property type="molecule type" value="Genomic_DNA"/>
</dbReference>
<organism evidence="1 2">
    <name type="scientific">Hypoxylon rubiginosum</name>
    <dbReference type="NCBI Taxonomy" id="110542"/>
    <lineage>
        <taxon>Eukaryota</taxon>
        <taxon>Fungi</taxon>
        <taxon>Dikarya</taxon>
        <taxon>Ascomycota</taxon>
        <taxon>Pezizomycotina</taxon>
        <taxon>Sordariomycetes</taxon>
        <taxon>Xylariomycetidae</taxon>
        <taxon>Xylariales</taxon>
        <taxon>Hypoxylaceae</taxon>
        <taxon>Hypoxylon</taxon>
    </lineage>
</organism>